<dbReference type="RefSeq" id="WP_277864060.1">
    <property type="nucleotide sequence ID" value="NZ_JARRAG010000002.1"/>
</dbReference>
<proteinExistence type="predicted"/>
<protein>
    <submittedName>
        <fullName evidence="1">Uncharacterized protein</fullName>
    </submittedName>
</protein>
<comment type="caution">
    <text evidence="1">The sequence shown here is derived from an EMBL/GenBank/DDBJ whole genome shotgun (WGS) entry which is preliminary data.</text>
</comment>
<dbReference type="EMBL" id="JARRAG010000002">
    <property type="protein sequence ID" value="MDG3007788.1"/>
    <property type="molecule type" value="Genomic_DNA"/>
</dbReference>
<evidence type="ECO:0000313" key="1">
    <source>
        <dbReference type="EMBL" id="MDG3007788.1"/>
    </source>
</evidence>
<organism evidence="1 2">
    <name type="scientific">Paludisphaera mucosa</name>
    <dbReference type="NCBI Taxonomy" id="3030827"/>
    <lineage>
        <taxon>Bacteria</taxon>
        <taxon>Pseudomonadati</taxon>
        <taxon>Planctomycetota</taxon>
        <taxon>Planctomycetia</taxon>
        <taxon>Isosphaerales</taxon>
        <taxon>Isosphaeraceae</taxon>
        <taxon>Paludisphaera</taxon>
    </lineage>
</organism>
<dbReference type="Proteomes" id="UP001216907">
    <property type="component" value="Unassembled WGS sequence"/>
</dbReference>
<keyword evidence="2" id="KW-1185">Reference proteome</keyword>
<dbReference type="Gene3D" id="2.60.40.10">
    <property type="entry name" value="Immunoglobulins"/>
    <property type="match status" value="1"/>
</dbReference>
<reference evidence="1 2" key="1">
    <citation type="submission" date="2023-03" db="EMBL/GenBank/DDBJ databases">
        <title>Paludisphaera mucosa sp. nov. a novel planctomycete from northern fen.</title>
        <authorList>
            <person name="Ivanova A."/>
        </authorList>
    </citation>
    <scope>NUCLEOTIDE SEQUENCE [LARGE SCALE GENOMIC DNA]</scope>
    <source>
        <strain evidence="1 2">Pla2</strain>
    </source>
</reference>
<evidence type="ECO:0000313" key="2">
    <source>
        <dbReference type="Proteomes" id="UP001216907"/>
    </source>
</evidence>
<dbReference type="InterPro" id="IPR013783">
    <property type="entry name" value="Ig-like_fold"/>
</dbReference>
<accession>A0ABT6FJM7</accession>
<gene>
    <name evidence="1" type="ORF">PZE19_28835</name>
</gene>
<sequence>MRADSFEGIAMSLRGRTPGLTARAAGESLGLSALLLLLGMGAAAAGDDRPAATPVAPAPAPAGVLRYRGTPVPGARVAVELEGAPDPEAHYRWIQFEGPSIALDDQAGSKIQFTVPPGARSLGFLLLFRDAAGVERTARVVVPIGEAETPEVAAAPASRAARGTIPAPKAPLRADAGDDQIGLVGRRITLNGGRSTPRGEIAYRWVAMGGPKVVQADQEEGYYSFVPAAGGIYRFGLIVASVDADGEVRISEPDEIAVTVGEVPAAVGLGSPPGPGSGAGEPGIATAAIDQMLRGPGAAAGRATLDQAAGVFDAIAARASLYTSFGELSAEMMRRLDEIVPTDPNWRQFWSQGIFAPLTQHLVSEMLAAGLDLRSPQGQGQALAPAQQERLERLFASYAREFRSRSQAR</sequence>
<name>A0ABT6FJM7_9BACT</name>